<dbReference type="SUPFAM" id="SSF46955">
    <property type="entry name" value="Putative DNA-binding domain"/>
    <property type="match status" value="1"/>
</dbReference>
<evidence type="ECO:0000259" key="5">
    <source>
        <dbReference type="PROSITE" id="PS50937"/>
    </source>
</evidence>
<evidence type="ECO:0000313" key="6">
    <source>
        <dbReference type="EMBL" id="MQW38366.1"/>
    </source>
</evidence>
<dbReference type="GO" id="GO:0003677">
    <property type="term" value="F:DNA binding"/>
    <property type="evidence" value="ECO:0007669"/>
    <property type="project" value="UniProtKB-KW"/>
</dbReference>
<evidence type="ECO:0000256" key="3">
    <source>
        <dbReference type="ARBA" id="ARBA00023125"/>
    </source>
</evidence>
<name>A0A7X1Z6C1_9LACT</name>
<dbReference type="RefSeq" id="WP_153494499.1">
    <property type="nucleotide sequence ID" value="NZ_CBCRWP010000015.1"/>
</dbReference>
<dbReference type="EMBL" id="WITJ01000001">
    <property type="protein sequence ID" value="MQW38366.1"/>
    <property type="molecule type" value="Genomic_DNA"/>
</dbReference>
<dbReference type="InterPro" id="IPR009061">
    <property type="entry name" value="DNA-bd_dom_put_sf"/>
</dbReference>
<keyword evidence="2" id="KW-0805">Transcription regulation</keyword>
<evidence type="ECO:0000256" key="2">
    <source>
        <dbReference type="ARBA" id="ARBA00023015"/>
    </source>
</evidence>
<reference evidence="6 7" key="1">
    <citation type="submission" date="2019-10" db="EMBL/GenBank/DDBJ databases">
        <authorList>
            <person name="Dong K."/>
        </authorList>
    </citation>
    <scope>NUCLEOTIDE SEQUENCE [LARGE SCALE GENOMIC DNA]</scope>
    <source>
        <strain evidence="6 7">DSM 28960</strain>
    </source>
</reference>
<comment type="caution">
    <text evidence="6">The sequence shown here is derived from an EMBL/GenBank/DDBJ whole genome shotgun (WGS) entry which is preliminary data.</text>
</comment>
<dbReference type="Gene3D" id="1.10.1660.10">
    <property type="match status" value="1"/>
</dbReference>
<keyword evidence="7" id="KW-1185">Reference proteome</keyword>
<dbReference type="PANTHER" id="PTHR30204:SF69">
    <property type="entry name" value="MERR-FAMILY TRANSCRIPTIONAL REGULATOR"/>
    <property type="match status" value="1"/>
</dbReference>
<feature type="domain" description="HTH merR-type" evidence="5">
    <location>
        <begin position="1"/>
        <end position="70"/>
    </location>
</feature>
<organism evidence="6 7">
    <name type="scientific">Lactococcus hircilactis</name>
    <dbReference type="NCBI Taxonomy" id="1494462"/>
    <lineage>
        <taxon>Bacteria</taxon>
        <taxon>Bacillati</taxon>
        <taxon>Bacillota</taxon>
        <taxon>Bacilli</taxon>
        <taxon>Lactobacillales</taxon>
        <taxon>Streptococcaceae</taxon>
        <taxon>Lactococcus</taxon>
    </lineage>
</organism>
<accession>A0A7X1Z6C1</accession>
<dbReference type="SMART" id="SM00422">
    <property type="entry name" value="HTH_MERR"/>
    <property type="match status" value="1"/>
</dbReference>
<evidence type="ECO:0000256" key="1">
    <source>
        <dbReference type="ARBA" id="ARBA00022491"/>
    </source>
</evidence>
<dbReference type="AlphaFoldDB" id="A0A7X1Z6C1"/>
<sequence length="119" mass="14100">MMTIGQLSQKTGMTIRTIRYYEEKGIIIPDSHTQRGDRLFKEEHLNGILFIKYLRSAGLSIKEVQNYVDLLQKGSETRVQRQILLSEVEKKILQDISEKQKQLEHVRWKLERYEDGFDC</sequence>
<protein>
    <submittedName>
        <fullName evidence="6">MerR family transcriptional regulator</fullName>
    </submittedName>
</protein>
<dbReference type="Proteomes" id="UP000439550">
    <property type="component" value="Unassembled WGS sequence"/>
</dbReference>
<proteinExistence type="predicted"/>
<keyword evidence="4" id="KW-0804">Transcription</keyword>
<evidence type="ECO:0000256" key="4">
    <source>
        <dbReference type="ARBA" id="ARBA00023163"/>
    </source>
</evidence>
<dbReference type="PROSITE" id="PS50937">
    <property type="entry name" value="HTH_MERR_2"/>
    <property type="match status" value="1"/>
</dbReference>
<dbReference type="GO" id="GO:0003700">
    <property type="term" value="F:DNA-binding transcription factor activity"/>
    <property type="evidence" value="ECO:0007669"/>
    <property type="project" value="InterPro"/>
</dbReference>
<dbReference type="OrthoDB" id="9811174at2"/>
<evidence type="ECO:0000313" key="7">
    <source>
        <dbReference type="Proteomes" id="UP000439550"/>
    </source>
</evidence>
<dbReference type="PRINTS" id="PR00040">
    <property type="entry name" value="HTHMERR"/>
</dbReference>
<keyword evidence="3" id="KW-0238">DNA-binding</keyword>
<dbReference type="Pfam" id="PF13411">
    <property type="entry name" value="MerR_1"/>
    <property type="match status" value="1"/>
</dbReference>
<dbReference type="PANTHER" id="PTHR30204">
    <property type="entry name" value="REDOX-CYCLING DRUG-SENSING TRANSCRIPTIONAL ACTIVATOR SOXR"/>
    <property type="match status" value="1"/>
</dbReference>
<gene>
    <name evidence="6" type="ORF">GHI93_00165</name>
</gene>
<keyword evidence="1" id="KW-0678">Repressor</keyword>
<dbReference type="InterPro" id="IPR000551">
    <property type="entry name" value="MerR-type_HTH_dom"/>
</dbReference>
<dbReference type="InterPro" id="IPR047057">
    <property type="entry name" value="MerR_fam"/>
</dbReference>